<evidence type="ECO:0000313" key="2">
    <source>
        <dbReference type="Proteomes" id="UP000094112"/>
    </source>
</evidence>
<gene>
    <name evidence="1" type="ORF">WICANDRAFT_81856</name>
</gene>
<organism evidence="1 2">
    <name type="scientific">Wickerhamomyces anomalus (strain ATCC 58044 / CBS 1984 / NCYC 433 / NRRL Y-366-8)</name>
    <name type="common">Yeast</name>
    <name type="synonym">Hansenula anomala</name>
    <dbReference type="NCBI Taxonomy" id="683960"/>
    <lineage>
        <taxon>Eukaryota</taxon>
        <taxon>Fungi</taxon>
        <taxon>Dikarya</taxon>
        <taxon>Ascomycota</taxon>
        <taxon>Saccharomycotina</taxon>
        <taxon>Saccharomycetes</taxon>
        <taxon>Phaffomycetales</taxon>
        <taxon>Wickerhamomycetaceae</taxon>
        <taxon>Wickerhamomyces</taxon>
    </lineage>
</organism>
<dbReference type="AlphaFoldDB" id="A0A1E3P878"/>
<protein>
    <submittedName>
        <fullName evidence="1">Uncharacterized protein</fullName>
    </submittedName>
</protein>
<dbReference type="GeneID" id="30202547"/>
<dbReference type="Proteomes" id="UP000094112">
    <property type="component" value="Unassembled WGS sequence"/>
</dbReference>
<name>A0A1E3P878_WICAA</name>
<reference evidence="1 2" key="1">
    <citation type="journal article" date="2016" name="Proc. Natl. Acad. Sci. U.S.A.">
        <title>Comparative genomics of biotechnologically important yeasts.</title>
        <authorList>
            <person name="Riley R."/>
            <person name="Haridas S."/>
            <person name="Wolfe K.H."/>
            <person name="Lopes M.R."/>
            <person name="Hittinger C.T."/>
            <person name="Goeker M."/>
            <person name="Salamov A.A."/>
            <person name="Wisecaver J.H."/>
            <person name="Long T.M."/>
            <person name="Calvey C.H."/>
            <person name="Aerts A.L."/>
            <person name="Barry K.W."/>
            <person name="Choi C."/>
            <person name="Clum A."/>
            <person name="Coughlan A.Y."/>
            <person name="Deshpande S."/>
            <person name="Douglass A.P."/>
            <person name="Hanson S.J."/>
            <person name="Klenk H.-P."/>
            <person name="LaButti K.M."/>
            <person name="Lapidus A."/>
            <person name="Lindquist E.A."/>
            <person name="Lipzen A.M."/>
            <person name="Meier-Kolthoff J.P."/>
            <person name="Ohm R.A."/>
            <person name="Otillar R.P."/>
            <person name="Pangilinan J.L."/>
            <person name="Peng Y."/>
            <person name="Rokas A."/>
            <person name="Rosa C.A."/>
            <person name="Scheuner C."/>
            <person name="Sibirny A.A."/>
            <person name="Slot J.C."/>
            <person name="Stielow J.B."/>
            <person name="Sun H."/>
            <person name="Kurtzman C.P."/>
            <person name="Blackwell M."/>
            <person name="Grigoriev I.V."/>
            <person name="Jeffries T.W."/>
        </authorList>
    </citation>
    <scope>NUCLEOTIDE SEQUENCE [LARGE SCALE GENOMIC DNA]</scope>
    <source>
        <strain evidence="2">ATCC 58044 / CBS 1984 / NCYC 433 / NRRL Y-366-8</strain>
    </source>
</reference>
<sequence length="250" mass="29066">MRKPSINERVGYYSSWTAIEYYMFRRLSKILHPLNNNNSSAKVQFSFHKGENNQFFPYLCSDIYHDDQDITDSTTIGDHNDGFKVHDQQQMKICQVNIHSKSSSGVLIILRPLDSDLLKELESLLDSIQNDQSINPIRLKISKVSIPKDVELETILKYLLKNPPKEFNVTSTTLGNDELSLFTIVKNVDDDIKDVLKYHNQLKLKPLRSILNSYDVEHIVDNSRFIEFQEQLPCYSEFENGLKLPKYEMT</sequence>
<dbReference type="RefSeq" id="XP_019040785.1">
    <property type="nucleotide sequence ID" value="XM_019185301.1"/>
</dbReference>
<dbReference type="EMBL" id="KV454208">
    <property type="protein sequence ID" value="ODQ61578.1"/>
    <property type="molecule type" value="Genomic_DNA"/>
</dbReference>
<keyword evidence="2" id="KW-1185">Reference proteome</keyword>
<proteinExistence type="predicted"/>
<accession>A0A1E3P878</accession>
<evidence type="ECO:0000313" key="1">
    <source>
        <dbReference type="EMBL" id="ODQ61578.1"/>
    </source>
</evidence>